<dbReference type="Proteomes" id="UP000616151">
    <property type="component" value="Unassembled WGS sequence"/>
</dbReference>
<accession>A0ACC5R0B2</accession>
<sequence length="271" mass="28538">MNSRRLALGAAGIVLCGFLATAAQADVAAPEKIKAAGKVVFCTELAYPPWEMLNPETQAPEGFDIDIAAALAKTMGVTSEHKNISFDGLIPALQAGQCDAIISGLADKPERREAVDFVNYAVSGNALITRAENPATFKTLEDLSGLKVSVAVGSALEGELKKASDALKAAGKPEINILSLQSGTDAFQQLTAGLADVYFGSTDQAGYFNKQKPGLLKLASPQLFSLTIGLATLKKDKDLHDAFDGGLKELKSSGEYKKILANWGFEAMGLE</sequence>
<name>A0ACC5R0B2_9HYPH</name>
<evidence type="ECO:0000313" key="2">
    <source>
        <dbReference type="Proteomes" id="UP000616151"/>
    </source>
</evidence>
<reference evidence="1" key="1">
    <citation type="submission" date="2021-01" db="EMBL/GenBank/DDBJ databases">
        <authorList>
            <person name="Sun Q."/>
        </authorList>
    </citation>
    <scope>NUCLEOTIDE SEQUENCE</scope>
    <source>
        <strain evidence="1">YIM B02566</strain>
    </source>
</reference>
<evidence type="ECO:0000313" key="1">
    <source>
        <dbReference type="EMBL" id="MBK1866090.1"/>
    </source>
</evidence>
<organism evidence="1 2">
    <name type="scientific">Taklimakanibacter albus</name>
    <dbReference type="NCBI Taxonomy" id="2800327"/>
    <lineage>
        <taxon>Bacteria</taxon>
        <taxon>Pseudomonadati</taxon>
        <taxon>Pseudomonadota</taxon>
        <taxon>Alphaproteobacteria</taxon>
        <taxon>Hyphomicrobiales</taxon>
        <taxon>Aestuariivirgaceae</taxon>
        <taxon>Taklimakanibacter</taxon>
    </lineage>
</organism>
<comment type="caution">
    <text evidence="1">The sequence shown here is derived from an EMBL/GenBank/DDBJ whole genome shotgun (WGS) entry which is preliminary data.</text>
</comment>
<keyword evidence="2" id="KW-1185">Reference proteome</keyword>
<dbReference type="EMBL" id="JAENHL010000006">
    <property type="protein sequence ID" value="MBK1866090.1"/>
    <property type="molecule type" value="Genomic_DNA"/>
</dbReference>
<protein>
    <submittedName>
        <fullName evidence="1">ABC transporter substrate-binding protein</fullName>
    </submittedName>
</protein>
<proteinExistence type="predicted"/>
<gene>
    <name evidence="1" type="ORF">JHL16_06965</name>
</gene>